<gene>
    <name evidence="1" type="ORF">BU25DRAFT_374521</name>
</gene>
<reference evidence="1" key="1">
    <citation type="journal article" date="2020" name="Stud. Mycol.">
        <title>101 Dothideomycetes genomes: a test case for predicting lifestyles and emergence of pathogens.</title>
        <authorList>
            <person name="Haridas S."/>
            <person name="Albert R."/>
            <person name="Binder M."/>
            <person name="Bloem J."/>
            <person name="Labutti K."/>
            <person name="Salamov A."/>
            <person name="Andreopoulos B."/>
            <person name="Baker S."/>
            <person name="Barry K."/>
            <person name="Bills G."/>
            <person name="Bluhm B."/>
            <person name="Cannon C."/>
            <person name="Castanera R."/>
            <person name="Culley D."/>
            <person name="Daum C."/>
            <person name="Ezra D."/>
            <person name="Gonzalez J."/>
            <person name="Henrissat B."/>
            <person name="Kuo A."/>
            <person name="Liang C."/>
            <person name="Lipzen A."/>
            <person name="Lutzoni F."/>
            <person name="Magnuson J."/>
            <person name="Mondo S."/>
            <person name="Nolan M."/>
            <person name="Ohm R."/>
            <person name="Pangilinan J."/>
            <person name="Park H.-J."/>
            <person name="Ramirez L."/>
            <person name="Alfaro M."/>
            <person name="Sun H."/>
            <person name="Tritt A."/>
            <person name="Yoshinaga Y."/>
            <person name="Zwiers L.-H."/>
            <person name="Turgeon B."/>
            <person name="Goodwin S."/>
            <person name="Spatafora J."/>
            <person name="Crous P."/>
            <person name="Grigoriev I."/>
        </authorList>
    </citation>
    <scope>NUCLEOTIDE SEQUENCE</scope>
    <source>
        <strain evidence="1">CBS 525.71</strain>
    </source>
</reference>
<proteinExistence type="predicted"/>
<sequence length="793" mass="88804">MAHDENLPDKPEVTFDFNLPHGIDVEENTLPSKDLTKQPTITQDPDDGDDAPIQDLFFTSDPGMSGHEDTEQDLNYRQFSLDFSDYEGSERGFERSWPSHQAKKQAAKAARGKKSPRRSDAEGDDSDSGTRAKKPRPFLFGGPEEDMENEEQVDNLFAPATPGRGIGNRMSSLNLDQQQNGDEDMERPINTGFGFACSDIGSVHDSSVPSDDEFVKPPNTVAHYELRQNINHKKALTHVDTDKSGNWDPEQEAKEKAAKLVRAKATKREKKKKKKKKKDKSDTFRDYTMKCIVKLPFDAFGNVRNITNDQQNWPEDWSDIDSEQERELEEHREAYRHNTPDRGLQLPLEDPAGEVDDLTGHPAARGCKQCRKLEQACSIVKGGKYPCEECVEDGGECQPIREPIAKGRCKQCDQAQEEVCSFEDDPTQPICDHCADNDHICEALPPDGYKAPRVDLEEIAYGPDRPYAACTACRIFKKRCSLKDKEDQPPCKNCKKNNLGCTFYHLPKQDSEKQTAEKKTLIEKIAPEVAKFNSESFTAEDLAGMDRRNNEVLEREPTPELEMEDAEGNKGMLTKITTSFAHPIRFGVERSTLSDCNFCELPIFGMVGHFEREVHVIRWHSGLGYAEVGGGHCQNTGETTMCTECTNQRLQILICPGHEFERIPDATSDYNALTEELAEAETGGADMQYQLSRWCSMCFSPATFGCSTVQPDLCGDEEKEIAGCHLRLCTACEKALRIDYGGNFDHMAAVLESQPKISEADETLGTKIKGRPRADVGLLMENGLLMRKVQAEG</sequence>
<dbReference type="EMBL" id="MU006732">
    <property type="protein sequence ID" value="KAF2624179.1"/>
    <property type="molecule type" value="Genomic_DNA"/>
</dbReference>
<comment type="caution">
    <text evidence="1">The sequence shown here is derived from an EMBL/GenBank/DDBJ whole genome shotgun (WGS) entry which is preliminary data.</text>
</comment>
<evidence type="ECO:0000313" key="2">
    <source>
        <dbReference type="Proteomes" id="UP000799754"/>
    </source>
</evidence>
<name>A0ACB6RSR4_9PLEO</name>
<organism evidence="1 2">
    <name type="scientific">Macroventuria anomochaeta</name>
    <dbReference type="NCBI Taxonomy" id="301207"/>
    <lineage>
        <taxon>Eukaryota</taxon>
        <taxon>Fungi</taxon>
        <taxon>Dikarya</taxon>
        <taxon>Ascomycota</taxon>
        <taxon>Pezizomycotina</taxon>
        <taxon>Dothideomycetes</taxon>
        <taxon>Pleosporomycetidae</taxon>
        <taxon>Pleosporales</taxon>
        <taxon>Pleosporineae</taxon>
        <taxon>Didymellaceae</taxon>
        <taxon>Macroventuria</taxon>
    </lineage>
</organism>
<keyword evidence="2" id="KW-1185">Reference proteome</keyword>
<protein>
    <submittedName>
        <fullName evidence="1">Uncharacterized protein</fullName>
    </submittedName>
</protein>
<dbReference type="Proteomes" id="UP000799754">
    <property type="component" value="Unassembled WGS sequence"/>
</dbReference>
<evidence type="ECO:0000313" key="1">
    <source>
        <dbReference type="EMBL" id="KAF2624179.1"/>
    </source>
</evidence>
<accession>A0ACB6RSR4</accession>